<dbReference type="Proteomes" id="UP000004508">
    <property type="component" value="Unassembled WGS sequence"/>
</dbReference>
<dbReference type="PIRSF" id="PIRSF001363">
    <property type="entry name" value="Malate_synth"/>
    <property type="match status" value="1"/>
</dbReference>
<sequence>MHYITYPGERRRREKEQERQCLIMAHSLHTSYAEGIQVLAPVTAEFAEIVTPEALKFVALLSRAFEARRQELLQCRVTRQAEIDAGKLPDFLSETETVRKGDWTIAPLPRDLQDRRVEITGPVERKMVINALNSGARMFMADFEDAHSPTWEATIQGQINLRDAIRRTISFTSPEGKVYKLNEQTAVLLVRPRGWHLDEKHVQVDGKPVSGGIFDFALYLYHNARELLQRGSGPYFYLPKMESHLEARLWNDIFALAQRELGIPQGSIKATVLIETILAAFEMDEILYELREHSAGLNCGRWDYIFSAIKKFRNHPAFIFPDRAKVTMTTHFMRSYALLTIATCHRRNAPAIGGMAAQIPIKSDPQANEEAMERVRSDKRREATDGHDGTWVAHPGLVPIALAEFDAAMKSPNQIERKREDVQVGAADLLKVPEGTITEVGLRNNISVSLQYLESWLRGLGCVPINNLMEDAATVEISRAQIWQWIRHPKGVLEDGRKVTSELYHQLREEELQKLKDALGEERYATRKFAPAAEILNQLVSDDQFVEFLTLPAYQYLG</sequence>
<protein>
    <recommendedName>
        <fullName evidence="7 9">Malate synthase</fullName>
        <ecNumber evidence="2 9">2.3.3.9</ecNumber>
    </recommendedName>
</protein>
<keyword evidence="5 9" id="KW-0808">Transferase</keyword>
<dbReference type="UniPathway" id="UPA00703">
    <property type="reaction ID" value="UER00720"/>
</dbReference>
<evidence type="ECO:0000256" key="2">
    <source>
        <dbReference type="ARBA" id="ARBA00012636"/>
    </source>
</evidence>
<dbReference type="InterPro" id="IPR001465">
    <property type="entry name" value="Malate_synthase_TIM"/>
</dbReference>
<dbReference type="STRING" id="485913.Krac_11953"/>
<dbReference type="InterPro" id="IPR006252">
    <property type="entry name" value="Malate_synthA"/>
</dbReference>
<gene>
    <name evidence="13" type="ORF">Krac_11953</name>
</gene>
<dbReference type="GO" id="GO:0006097">
    <property type="term" value="P:glyoxylate cycle"/>
    <property type="evidence" value="ECO:0007669"/>
    <property type="project" value="UniProtKB-UniPathway"/>
</dbReference>
<feature type="active site" description="Proton acceptor" evidence="8">
    <location>
        <position position="191"/>
    </location>
</feature>
<evidence type="ECO:0000256" key="8">
    <source>
        <dbReference type="PIRSR" id="PIRSR001363-1"/>
    </source>
</evidence>
<evidence type="ECO:0000256" key="5">
    <source>
        <dbReference type="ARBA" id="ARBA00022679"/>
    </source>
</evidence>
<evidence type="ECO:0000256" key="9">
    <source>
        <dbReference type="RuleBase" id="RU000555"/>
    </source>
</evidence>
<reference evidence="13 14" key="1">
    <citation type="journal article" date="2011" name="Stand. Genomic Sci.">
        <title>Non-contiguous finished genome sequence and contextual data of the filamentous soil bacterium Ktedonobacter racemifer type strain (SOSP1-21).</title>
        <authorList>
            <person name="Chang Y.J."/>
            <person name="Land M."/>
            <person name="Hauser L."/>
            <person name="Chertkov O."/>
            <person name="Del Rio T.G."/>
            <person name="Nolan M."/>
            <person name="Copeland A."/>
            <person name="Tice H."/>
            <person name="Cheng J.F."/>
            <person name="Lucas S."/>
            <person name="Han C."/>
            <person name="Goodwin L."/>
            <person name="Pitluck S."/>
            <person name="Ivanova N."/>
            <person name="Ovchinikova G."/>
            <person name="Pati A."/>
            <person name="Chen A."/>
            <person name="Palaniappan K."/>
            <person name="Mavromatis K."/>
            <person name="Liolios K."/>
            <person name="Brettin T."/>
            <person name="Fiebig A."/>
            <person name="Rohde M."/>
            <person name="Abt B."/>
            <person name="Goker M."/>
            <person name="Detter J.C."/>
            <person name="Woyke T."/>
            <person name="Bristow J."/>
            <person name="Eisen J.A."/>
            <person name="Markowitz V."/>
            <person name="Hugenholtz P."/>
            <person name="Kyrpides N.C."/>
            <person name="Klenk H.P."/>
            <person name="Lapidus A."/>
        </authorList>
    </citation>
    <scope>NUCLEOTIDE SEQUENCE [LARGE SCALE GENOMIC DNA]</scope>
    <source>
        <strain evidence="14">DSM 44963</strain>
    </source>
</reference>
<dbReference type="InterPro" id="IPR046363">
    <property type="entry name" value="MS_N_TIM-barrel_dom"/>
</dbReference>
<name>D6TEG2_KTERA</name>
<comment type="pathway">
    <text evidence="9">Carbohydrate metabolism; glyoxylate cycle; (S)-malate from isocitrate: step 2/2.</text>
</comment>
<evidence type="ECO:0000313" key="13">
    <source>
        <dbReference type="EMBL" id="EFH90335.1"/>
    </source>
</evidence>
<keyword evidence="4 9" id="KW-0816">Tricarboxylic acid cycle</keyword>
<dbReference type="InterPro" id="IPR048355">
    <property type="entry name" value="MS_C"/>
</dbReference>
<evidence type="ECO:0000259" key="10">
    <source>
        <dbReference type="Pfam" id="PF01274"/>
    </source>
</evidence>
<keyword evidence="3 9" id="KW-0329">Glyoxylate bypass</keyword>
<feature type="domain" description="Malate synthase C-terminal" evidence="12">
    <location>
        <begin position="437"/>
        <end position="556"/>
    </location>
</feature>
<evidence type="ECO:0000259" key="12">
    <source>
        <dbReference type="Pfam" id="PF20659"/>
    </source>
</evidence>
<evidence type="ECO:0000313" key="14">
    <source>
        <dbReference type="Proteomes" id="UP000004508"/>
    </source>
</evidence>
<dbReference type="FunFam" id="3.20.20.360:FF:000001">
    <property type="entry name" value="Malate synthase"/>
    <property type="match status" value="1"/>
</dbReference>
<dbReference type="InterPro" id="IPR019830">
    <property type="entry name" value="Malate_synthase_CS"/>
</dbReference>
<comment type="caution">
    <text evidence="13">The sequence shown here is derived from an EMBL/GenBank/DDBJ whole genome shotgun (WGS) entry which is preliminary data.</text>
</comment>
<evidence type="ECO:0000256" key="1">
    <source>
        <dbReference type="ARBA" id="ARBA00006394"/>
    </source>
</evidence>
<dbReference type="InterPro" id="IPR011076">
    <property type="entry name" value="Malate_synth_sf"/>
</dbReference>
<dbReference type="EC" id="2.3.3.9" evidence="2 9"/>
<keyword evidence="13" id="KW-0012">Acyltransferase</keyword>
<comment type="similarity">
    <text evidence="1 9">Belongs to the malate synthase family.</text>
</comment>
<feature type="domain" description="Malate synthase TIM barrel" evidence="10">
    <location>
        <begin position="187"/>
        <end position="431"/>
    </location>
</feature>
<evidence type="ECO:0000256" key="6">
    <source>
        <dbReference type="ARBA" id="ARBA00047918"/>
    </source>
</evidence>
<dbReference type="PANTHER" id="PTHR42902">
    <property type="entry name" value="MALATE SYNTHASE"/>
    <property type="match status" value="1"/>
</dbReference>
<dbReference type="GO" id="GO:0005737">
    <property type="term" value="C:cytoplasm"/>
    <property type="evidence" value="ECO:0007669"/>
    <property type="project" value="TreeGrafter"/>
</dbReference>
<dbReference type="Pfam" id="PF20659">
    <property type="entry name" value="MS_C"/>
    <property type="match status" value="1"/>
</dbReference>
<proteinExistence type="inferred from homology"/>
<dbReference type="SUPFAM" id="SSF51645">
    <property type="entry name" value="Malate synthase G"/>
    <property type="match status" value="1"/>
</dbReference>
<dbReference type="CDD" id="cd00727">
    <property type="entry name" value="malate_synt_A"/>
    <property type="match status" value="1"/>
</dbReference>
<comment type="catalytic activity">
    <reaction evidence="6 9">
        <text>glyoxylate + acetyl-CoA + H2O = (S)-malate + CoA + H(+)</text>
        <dbReference type="Rhea" id="RHEA:18181"/>
        <dbReference type="ChEBI" id="CHEBI:15377"/>
        <dbReference type="ChEBI" id="CHEBI:15378"/>
        <dbReference type="ChEBI" id="CHEBI:15589"/>
        <dbReference type="ChEBI" id="CHEBI:36655"/>
        <dbReference type="ChEBI" id="CHEBI:57287"/>
        <dbReference type="ChEBI" id="CHEBI:57288"/>
        <dbReference type="EC" id="2.3.3.9"/>
    </reaction>
</comment>
<organism evidence="13 14">
    <name type="scientific">Ktedonobacter racemifer DSM 44963</name>
    <dbReference type="NCBI Taxonomy" id="485913"/>
    <lineage>
        <taxon>Bacteria</taxon>
        <taxon>Bacillati</taxon>
        <taxon>Chloroflexota</taxon>
        <taxon>Ktedonobacteria</taxon>
        <taxon>Ktedonobacterales</taxon>
        <taxon>Ktedonobacteraceae</taxon>
        <taxon>Ktedonobacter</taxon>
    </lineage>
</organism>
<dbReference type="PROSITE" id="PS00510">
    <property type="entry name" value="MALATE_SYNTHASE"/>
    <property type="match status" value="1"/>
</dbReference>
<evidence type="ECO:0000256" key="4">
    <source>
        <dbReference type="ARBA" id="ARBA00022532"/>
    </source>
</evidence>
<dbReference type="InterPro" id="IPR044856">
    <property type="entry name" value="Malate_synth_C_sf"/>
</dbReference>
<dbReference type="InterPro" id="IPR048356">
    <property type="entry name" value="MS_N"/>
</dbReference>
<dbReference type="Pfam" id="PF20656">
    <property type="entry name" value="MS_N"/>
    <property type="match status" value="1"/>
</dbReference>
<accession>D6TEG2</accession>
<evidence type="ECO:0000256" key="7">
    <source>
        <dbReference type="ARBA" id="ARBA00068441"/>
    </source>
</evidence>
<keyword evidence="14" id="KW-1185">Reference proteome</keyword>
<dbReference type="Pfam" id="PF01274">
    <property type="entry name" value="MS_TIM-barrel"/>
    <property type="match status" value="1"/>
</dbReference>
<dbReference type="Gene3D" id="3.20.20.360">
    <property type="entry name" value="Malate synthase, domain 3"/>
    <property type="match status" value="1"/>
</dbReference>
<dbReference type="FunFam" id="1.20.1220.12:FF:000001">
    <property type="entry name" value="Malate synthase"/>
    <property type="match status" value="1"/>
</dbReference>
<dbReference type="InParanoid" id="D6TEG2"/>
<feature type="domain" description="Malate synthase N-terminal" evidence="11">
    <location>
        <begin position="35"/>
        <end position="96"/>
    </location>
</feature>
<dbReference type="AlphaFoldDB" id="D6TEG2"/>
<dbReference type="PANTHER" id="PTHR42902:SF1">
    <property type="entry name" value="MALATE SYNTHASE 1-RELATED"/>
    <property type="match status" value="1"/>
</dbReference>
<dbReference type="Gene3D" id="1.20.1220.12">
    <property type="entry name" value="Malate synthase, domain III"/>
    <property type="match status" value="1"/>
</dbReference>
<dbReference type="eggNOG" id="COG2225">
    <property type="taxonomic scope" value="Bacteria"/>
</dbReference>
<dbReference type="GO" id="GO:0006099">
    <property type="term" value="P:tricarboxylic acid cycle"/>
    <property type="evidence" value="ECO:0007669"/>
    <property type="project" value="UniProtKB-KW"/>
</dbReference>
<feature type="active site" description="Proton donor" evidence="8">
    <location>
        <position position="471"/>
    </location>
</feature>
<dbReference type="GO" id="GO:0004474">
    <property type="term" value="F:malate synthase activity"/>
    <property type="evidence" value="ECO:0007669"/>
    <property type="project" value="UniProtKB-EC"/>
</dbReference>
<dbReference type="NCBIfam" id="TIGR01344">
    <property type="entry name" value="malate_syn_A"/>
    <property type="match status" value="1"/>
</dbReference>
<evidence type="ECO:0000256" key="3">
    <source>
        <dbReference type="ARBA" id="ARBA00022435"/>
    </source>
</evidence>
<evidence type="ECO:0000259" key="11">
    <source>
        <dbReference type="Pfam" id="PF20656"/>
    </source>
</evidence>
<dbReference type="EMBL" id="ADVG01000001">
    <property type="protein sequence ID" value="EFH90335.1"/>
    <property type="molecule type" value="Genomic_DNA"/>
</dbReference>